<dbReference type="GO" id="GO:0008641">
    <property type="term" value="F:ubiquitin-like modifier activating enzyme activity"/>
    <property type="evidence" value="ECO:0007669"/>
    <property type="project" value="InterPro"/>
</dbReference>
<dbReference type="Pfam" id="PF10585">
    <property type="entry name" value="UBA_E1_SCCH"/>
    <property type="match status" value="1"/>
</dbReference>
<evidence type="ECO:0000256" key="3">
    <source>
        <dbReference type="SAM" id="Phobius"/>
    </source>
</evidence>
<evidence type="ECO:0000313" key="6">
    <source>
        <dbReference type="Proteomes" id="UP000694559"/>
    </source>
</evidence>
<comment type="similarity">
    <text evidence="2">Belongs to the ubiquitin-activating E1 family.</text>
</comment>
<dbReference type="Gene3D" id="1.10.10.2660">
    <property type="entry name" value="Ubiquitin-activating enzyme E1, SCCH domain"/>
    <property type="match status" value="1"/>
</dbReference>
<dbReference type="Proteomes" id="UP000694559">
    <property type="component" value="Unplaced"/>
</dbReference>
<dbReference type="InterPro" id="IPR019572">
    <property type="entry name" value="UBA_E1_SCCH"/>
</dbReference>
<accession>A0A8C6XZN2</accession>
<dbReference type="UniPathway" id="UPA00143"/>
<evidence type="ECO:0000259" key="4">
    <source>
        <dbReference type="Pfam" id="PF10585"/>
    </source>
</evidence>
<dbReference type="InterPro" id="IPR035985">
    <property type="entry name" value="Ubiquitin-activating_enz"/>
</dbReference>
<comment type="pathway">
    <text evidence="1">Protein modification; protein ubiquitination.</text>
</comment>
<proteinExistence type="inferred from homology"/>
<keyword evidence="3" id="KW-0812">Transmembrane</keyword>
<dbReference type="InterPro" id="IPR042063">
    <property type="entry name" value="Ubi_acti_E1_SCCH"/>
</dbReference>
<evidence type="ECO:0000256" key="1">
    <source>
        <dbReference type="ARBA" id="ARBA00004906"/>
    </source>
</evidence>
<dbReference type="GO" id="GO:0016567">
    <property type="term" value="P:protein ubiquitination"/>
    <property type="evidence" value="ECO:0007669"/>
    <property type="project" value="UniProtKB-UniPathway"/>
</dbReference>
<feature type="domain" description="Ubiquitin-activating enzyme SCCH" evidence="4">
    <location>
        <begin position="54"/>
        <end position="80"/>
    </location>
</feature>
<dbReference type="Ensembl" id="ENSNNAT00000023223.1">
    <property type="protein sequence ID" value="ENSNNAP00000022155.1"/>
    <property type="gene ID" value="ENSNNAG00000014620.1"/>
</dbReference>
<dbReference type="Gene3D" id="3.40.50.720">
    <property type="entry name" value="NAD(P)-binding Rossmann-like Domain"/>
    <property type="match status" value="1"/>
</dbReference>
<keyword evidence="3" id="KW-1133">Transmembrane helix</keyword>
<evidence type="ECO:0000313" key="5">
    <source>
        <dbReference type="Ensembl" id="ENSNNAP00000022155.1"/>
    </source>
</evidence>
<name>A0A8C6XZN2_NAJNA</name>
<organism evidence="5 6">
    <name type="scientific">Naja naja</name>
    <name type="common">Indian cobra</name>
    <dbReference type="NCBI Taxonomy" id="35670"/>
    <lineage>
        <taxon>Eukaryota</taxon>
        <taxon>Metazoa</taxon>
        <taxon>Chordata</taxon>
        <taxon>Craniata</taxon>
        <taxon>Vertebrata</taxon>
        <taxon>Euteleostomi</taxon>
        <taxon>Lepidosauria</taxon>
        <taxon>Squamata</taxon>
        <taxon>Bifurcata</taxon>
        <taxon>Unidentata</taxon>
        <taxon>Episquamata</taxon>
        <taxon>Toxicofera</taxon>
        <taxon>Serpentes</taxon>
        <taxon>Colubroidea</taxon>
        <taxon>Elapidae</taxon>
        <taxon>Elapinae</taxon>
        <taxon>Naja</taxon>
    </lineage>
</organism>
<reference evidence="5" key="1">
    <citation type="submission" date="2025-08" db="UniProtKB">
        <authorList>
            <consortium name="Ensembl"/>
        </authorList>
    </citation>
    <scope>IDENTIFICATION</scope>
</reference>
<evidence type="ECO:0000256" key="2">
    <source>
        <dbReference type="ARBA" id="ARBA00005673"/>
    </source>
</evidence>
<keyword evidence="6" id="KW-1185">Reference proteome</keyword>
<feature type="transmembrane region" description="Helical" evidence="3">
    <location>
        <begin position="12"/>
        <end position="31"/>
    </location>
</feature>
<sequence>MPFLYSLSNPNYSLFFLIFVRLTITFVSFPLRSFSVTSTTSWLALILPLLAPQDKDSHLEFITCAANLRAENYDISPAKRIVGQIVPAIVTTTAAVAGLTCLELYKLVWQHKDLGSYRHTSLQLSDVFLSRAQCCETHSIQCHLVPSAWAPEVSCLPSPDVRGAGKAA</sequence>
<dbReference type="OrthoDB" id="10252231at2759"/>
<keyword evidence="3" id="KW-0472">Membrane</keyword>
<dbReference type="AlphaFoldDB" id="A0A8C6XZN2"/>
<dbReference type="SUPFAM" id="SSF69572">
    <property type="entry name" value="Activating enzymes of the ubiquitin-like proteins"/>
    <property type="match status" value="1"/>
</dbReference>
<dbReference type="GeneTree" id="ENSGT00940000161447"/>
<reference evidence="5" key="2">
    <citation type="submission" date="2025-09" db="UniProtKB">
        <authorList>
            <consortium name="Ensembl"/>
        </authorList>
    </citation>
    <scope>IDENTIFICATION</scope>
</reference>
<protein>
    <recommendedName>
        <fullName evidence="4">Ubiquitin-activating enzyme SCCH domain-containing protein</fullName>
    </recommendedName>
</protein>